<keyword evidence="7" id="KW-1185">Reference proteome</keyword>
<dbReference type="PANTHER" id="PTHR12951">
    <property type="entry name" value="RETINAL PROTEIN 4"/>
    <property type="match status" value="1"/>
</dbReference>
<sequence>MGILVRPPLDRLGLTADEMLQRRLRVRWALRRAPPLAGLTTQLADRGRCTGPEPVECECYAPWRGPLCDRVDGGIARDYQSAIHYIVNEDEVHLAELRHSLRNLWKHFNARYDHPVQIFHDGPRPLHRTRTSGVRVLCADRPVRMIGFAHVDVPMLYKYPFQPWRGPLCDRVDGGIARDYQSAIHYIVNEDEVHLAELRHSPGAQKAGAEEAAPTPQVGAMAEGEVEHEQEYVQITPDYVNMFTGPTTGFLCMLDANVYQLQFLDFKIRSLDEGNEKMLFDLGAGSMPSPPPPDIGEDACRFIRYHFGPELLEINTIGTTLEFVNGPYEVHQFRMIERHYFRDQLITSYDFTMPFVMPNSRNTWEMIYTKPLLSEEWKEALRSAPWEARSDSFYFVQDQLIMHNRAEYNYSLKHRGTIAGHFDIPTPGWKLAWSL</sequence>
<dbReference type="SUPFAM" id="SSF81296">
    <property type="entry name" value="E set domains"/>
    <property type="match status" value="1"/>
</dbReference>
<evidence type="ECO:0000256" key="4">
    <source>
        <dbReference type="ARBA" id="ARBA00023121"/>
    </source>
</evidence>
<organism evidence="6 7">
    <name type="scientific">Symbiodinium microadriaticum</name>
    <name type="common">Dinoflagellate</name>
    <name type="synonym">Zooxanthella microadriatica</name>
    <dbReference type="NCBI Taxonomy" id="2951"/>
    <lineage>
        <taxon>Eukaryota</taxon>
        <taxon>Sar</taxon>
        <taxon>Alveolata</taxon>
        <taxon>Dinophyceae</taxon>
        <taxon>Suessiales</taxon>
        <taxon>Symbiodiniaceae</taxon>
        <taxon>Symbiodinium</taxon>
    </lineage>
</organism>
<gene>
    <name evidence="6" type="primary">unc-119</name>
    <name evidence="6" type="ORF">AK812_SmicGene11718</name>
</gene>
<protein>
    <submittedName>
        <fullName evidence="6">Protein unc-119</fullName>
    </submittedName>
</protein>
<dbReference type="Pfam" id="PF05351">
    <property type="entry name" value="GMP_PDE_delta"/>
    <property type="match status" value="1"/>
</dbReference>
<dbReference type="AlphaFoldDB" id="A0A1Q9ECJ0"/>
<accession>A0A1Q9ECJ0</accession>
<evidence type="ECO:0000259" key="5">
    <source>
        <dbReference type="Pfam" id="PF05351"/>
    </source>
</evidence>
<keyword evidence="3" id="KW-0653">Protein transport</keyword>
<dbReference type="InterPro" id="IPR051519">
    <property type="entry name" value="PDE6D_unc-119_myristoyl-bd"/>
</dbReference>
<reference evidence="6 7" key="1">
    <citation type="submission" date="2016-02" db="EMBL/GenBank/DDBJ databases">
        <title>Genome analysis of coral dinoflagellate symbionts highlights evolutionary adaptations to a symbiotic lifestyle.</title>
        <authorList>
            <person name="Aranda M."/>
            <person name="Li Y."/>
            <person name="Liew Y.J."/>
            <person name="Baumgarten S."/>
            <person name="Simakov O."/>
            <person name="Wilson M."/>
            <person name="Piel J."/>
            <person name="Ashoor H."/>
            <person name="Bougouffa S."/>
            <person name="Bajic V.B."/>
            <person name="Ryu T."/>
            <person name="Ravasi T."/>
            <person name="Bayer T."/>
            <person name="Micklem G."/>
            <person name="Kim H."/>
            <person name="Bhak J."/>
            <person name="Lajeunesse T.C."/>
            <person name="Voolstra C.R."/>
        </authorList>
    </citation>
    <scope>NUCLEOTIDE SEQUENCE [LARGE SCALE GENOMIC DNA]</scope>
    <source>
        <strain evidence="6 7">CCMP2467</strain>
    </source>
</reference>
<evidence type="ECO:0000256" key="1">
    <source>
        <dbReference type="ARBA" id="ARBA00008102"/>
    </source>
</evidence>
<evidence type="ECO:0000256" key="2">
    <source>
        <dbReference type="ARBA" id="ARBA00022448"/>
    </source>
</evidence>
<dbReference type="GO" id="GO:0005929">
    <property type="term" value="C:cilium"/>
    <property type="evidence" value="ECO:0007669"/>
    <property type="project" value="TreeGrafter"/>
</dbReference>
<dbReference type="InterPro" id="IPR037036">
    <property type="entry name" value="PDED_dom_sf"/>
</dbReference>
<comment type="caution">
    <text evidence="6">The sequence shown here is derived from an EMBL/GenBank/DDBJ whole genome shotgun (WGS) entry which is preliminary data.</text>
</comment>
<dbReference type="Proteomes" id="UP000186817">
    <property type="component" value="Unassembled WGS sequence"/>
</dbReference>
<name>A0A1Q9ECJ0_SYMMI</name>
<proteinExistence type="inferred from homology"/>
<keyword evidence="2" id="KW-0813">Transport</keyword>
<evidence type="ECO:0000313" key="7">
    <source>
        <dbReference type="Proteomes" id="UP000186817"/>
    </source>
</evidence>
<dbReference type="GO" id="GO:0042953">
    <property type="term" value="P:lipoprotein transport"/>
    <property type="evidence" value="ECO:0007669"/>
    <property type="project" value="TreeGrafter"/>
</dbReference>
<comment type="similarity">
    <text evidence="1">Belongs to the PDE6D/unc-119 family.</text>
</comment>
<dbReference type="PANTHER" id="PTHR12951:SF1">
    <property type="entry name" value="PROTEIN UNC-119 HOMOLOG"/>
    <property type="match status" value="1"/>
</dbReference>
<evidence type="ECO:0000313" key="6">
    <source>
        <dbReference type="EMBL" id="OLQ05128.1"/>
    </source>
</evidence>
<evidence type="ECO:0000256" key="3">
    <source>
        <dbReference type="ARBA" id="ARBA00022927"/>
    </source>
</evidence>
<dbReference type="FunFam" id="2.70.50.40:FF:000003">
    <property type="entry name" value="UNC119 homologue, putative"/>
    <property type="match status" value="1"/>
</dbReference>
<feature type="domain" description="GMP phosphodiesterase delta subunit" evidence="5">
    <location>
        <begin position="256"/>
        <end position="410"/>
    </location>
</feature>
<keyword evidence="4" id="KW-0446">Lipid-binding</keyword>
<dbReference type="OrthoDB" id="10248777at2759"/>
<dbReference type="GO" id="GO:0008289">
    <property type="term" value="F:lipid binding"/>
    <property type="evidence" value="ECO:0007669"/>
    <property type="project" value="UniProtKB-KW"/>
</dbReference>
<dbReference type="EMBL" id="LSRX01000194">
    <property type="protein sequence ID" value="OLQ05128.1"/>
    <property type="molecule type" value="Genomic_DNA"/>
</dbReference>
<dbReference type="InterPro" id="IPR014756">
    <property type="entry name" value="Ig_E-set"/>
</dbReference>
<dbReference type="InterPro" id="IPR008015">
    <property type="entry name" value="PDED_dom"/>
</dbReference>
<dbReference type="Gene3D" id="2.70.50.40">
    <property type="entry name" value="GMP phosphodiesterase, delta subunit"/>
    <property type="match status" value="1"/>
</dbReference>
<dbReference type="GO" id="GO:0060271">
    <property type="term" value="P:cilium assembly"/>
    <property type="evidence" value="ECO:0007669"/>
    <property type="project" value="TreeGrafter"/>
</dbReference>